<keyword evidence="3" id="KW-1185">Reference proteome</keyword>
<comment type="caution">
    <text evidence="2">The sequence shown here is derived from an EMBL/GenBank/DDBJ whole genome shotgun (WGS) entry which is preliminary data.</text>
</comment>
<dbReference type="AlphaFoldDB" id="A0AA89AQX5"/>
<dbReference type="PANTHER" id="PTHR35316">
    <property type="entry name" value="28S RIBOSOMAL S34 PROTEIN"/>
    <property type="match status" value="1"/>
</dbReference>
<gene>
    <name evidence="2" type="ORF">RJ639_012627</name>
</gene>
<evidence type="ECO:0000313" key="2">
    <source>
        <dbReference type="EMBL" id="KAK3010903.1"/>
    </source>
</evidence>
<evidence type="ECO:0000313" key="3">
    <source>
        <dbReference type="Proteomes" id="UP001188597"/>
    </source>
</evidence>
<sequence>MAGALATRAASMGRSTSFLRLSVSFVRKLSASAAPNPNSPPPAEAKKPKRKKKKNLFEDGRHGKAWGIVHKGGLPAADSPKKISGVHKRCWKYVKGLKNIEESAPKPKIQAA</sequence>
<name>A0AA89AQX5_9ASTE</name>
<feature type="region of interest" description="Disordered" evidence="1">
    <location>
        <begin position="30"/>
        <end position="63"/>
    </location>
</feature>
<proteinExistence type="predicted"/>
<protein>
    <submittedName>
        <fullName evidence="2">Uncharacterized protein</fullName>
    </submittedName>
</protein>
<reference evidence="2" key="1">
    <citation type="submission" date="2022-12" db="EMBL/GenBank/DDBJ databases">
        <title>Draft genome assemblies for two species of Escallonia (Escalloniales).</title>
        <authorList>
            <person name="Chanderbali A."/>
            <person name="Dervinis C."/>
            <person name="Anghel I."/>
            <person name="Soltis D."/>
            <person name="Soltis P."/>
            <person name="Zapata F."/>
        </authorList>
    </citation>
    <scope>NUCLEOTIDE SEQUENCE</scope>
    <source>
        <strain evidence="2">UCBG64.0493</strain>
        <tissue evidence="2">Leaf</tissue>
    </source>
</reference>
<dbReference type="EMBL" id="JAVXUP010001498">
    <property type="protein sequence ID" value="KAK3010903.1"/>
    <property type="molecule type" value="Genomic_DNA"/>
</dbReference>
<dbReference type="PANTHER" id="PTHR35316:SF1">
    <property type="entry name" value="28S RIBOSOMAL S34 PROTEIN"/>
    <property type="match status" value="1"/>
</dbReference>
<dbReference type="Proteomes" id="UP001188597">
    <property type="component" value="Unassembled WGS sequence"/>
</dbReference>
<evidence type="ECO:0000256" key="1">
    <source>
        <dbReference type="SAM" id="MobiDB-lite"/>
    </source>
</evidence>
<accession>A0AA89AQX5</accession>
<organism evidence="2 3">
    <name type="scientific">Escallonia herrerae</name>
    <dbReference type="NCBI Taxonomy" id="1293975"/>
    <lineage>
        <taxon>Eukaryota</taxon>
        <taxon>Viridiplantae</taxon>
        <taxon>Streptophyta</taxon>
        <taxon>Embryophyta</taxon>
        <taxon>Tracheophyta</taxon>
        <taxon>Spermatophyta</taxon>
        <taxon>Magnoliopsida</taxon>
        <taxon>eudicotyledons</taxon>
        <taxon>Gunneridae</taxon>
        <taxon>Pentapetalae</taxon>
        <taxon>asterids</taxon>
        <taxon>campanulids</taxon>
        <taxon>Escalloniales</taxon>
        <taxon>Escalloniaceae</taxon>
        <taxon>Escallonia</taxon>
    </lineage>
</organism>